<keyword evidence="2" id="KW-0812">Transmembrane</keyword>
<dbReference type="InterPro" id="IPR008965">
    <property type="entry name" value="CBM2/CBM3_carb-bd_dom_sf"/>
</dbReference>
<dbReference type="Proteomes" id="UP001143480">
    <property type="component" value="Unassembled WGS sequence"/>
</dbReference>
<dbReference type="GO" id="GO:0030247">
    <property type="term" value="F:polysaccharide binding"/>
    <property type="evidence" value="ECO:0007669"/>
    <property type="project" value="UniProtKB-UniRule"/>
</dbReference>
<dbReference type="Gene3D" id="2.60.40.290">
    <property type="match status" value="1"/>
</dbReference>
<dbReference type="AlphaFoldDB" id="A0A9W6KE51"/>
<dbReference type="SMART" id="SM00637">
    <property type="entry name" value="CBD_II"/>
    <property type="match status" value="1"/>
</dbReference>
<dbReference type="PROSITE" id="PS51173">
    <property type="entry name" value="CBM2"/>
    <property type="match status" value="1"/>
</dbReference>
<reference evidence="4" key="2">
    <citation type="submission" date="2023-01" db="EMBL/GenBank/DDBJ databases">
        <authorList>
            <person name="Sun Q."/>
            <person name="Evtushenko L."/>
        </authorList>
    </citation>
    <scope>NUCLEOTIDE SEQUENCE</scope>
    <source>
        <strain evidence="4">VKM Ac-1321</strain>
    </source>
</reference>
<evidence type="ECO:0000313" key="5">
    <source>
        <dbReference type="Proteomes" id="UP001143480"/>
    </source>
</evidence>
<feature type="domain" description="CBM2" evidence="3">
    <location>
        <begin position="56"/>
        <end position="161"/>
    </location>
</feature>
<dbReference type="GO" id="GO:0005975">
    <property type="term" value="P:carbohydrate metabolic process"/>
    <property type="evidence" value="ECO:0007669"/>
    <property type="project" value="InterPro"/>
</dbReference>
<dbReference type="EMBL" id="BSFP01000004">
    <property type="protein sequence ID" value="GLK99627.1"/>
    <property type="molecule type" value="Genomic_DNA"/>
</dbReference>
<keyword evidence="2" id="KW-0472">Membrane</keyword>
<keyword evidence="5" id="KW-1185">Reference proteome</keyword>
<name>A0A9W6KE51_9ACTN</name>
<evidence type="ECO:0000256" key="2">
    <source>
        <dbReference type="SAM" id="Phobius"/>
    </source>
</evidence>
<feature type="transmembrane region" description="Helical" evidence="2">
    <location>
        <begin position="9"/>
        <end position="29"/>
    </location>
</feature>
<gene>
    <name evidence="4" type="ORF">GCM10017581_013680</name>
</gene>
<evidence type="ECO:0000256" key="1">
    <source>
        <dbReference type="SAM" id="MobiDB-lite"/>
    </source>
</evidence>
<sequence length="161" mass="17027">MWPLTRDRVLILTTALMTVVAATMTVLYINKSPQPMTPVASTTGPPKASPGASARATAAPGTVKADYAVRSKWKDGFNAEVTVTNLGSRPLMGWIVQLELPKDVDVTSTWGARTEQTPGRLVLRSQAYNTYLEAGGAIRMGFEAKGPAQAPTSCSVNGTAC</sequence>
<evidence type="ECO:0000313" key="4">
    <source>
        <dbReference type="EMBL" id="GLK99627.1"/>
    </source>
</evidence>
<comment type="caution">
    <text evidence="4">The sequence shown here is derived from an EMBL/GenBank/DDBJ whole genome shotgun (WGS) entry which is preliminary data.</text>
</comment>
<feature type="region of interest" description="Disordered" evidence="1">
    <location>
        <begin position="35"/>
        <end position="57"/>
    </location>
</feature>
<accession>A0A9W6KE51</accession>
<organism evidence="4 5">
    <name type="scientific">Dactylosporangium matsuzakiense</name>
    <dbReference type="NCBI Taxonomy" id="53360"/>
    <lineage>
        <taxon>Bacteria</taxon>
        <taxon>Bacillati</taxon>
        <taxon>Actinomycetota</taxon>
        <taxon>Actinomycetes</taxon>
        <taxon>Micromonosporales</taxon>
        <taxon>Micromonosporaceae</taxon>
        <taxon>Dactylosporangium</taxon>
    </lineage>
</organism>
<protein>
    <recommendedName>
        <fullName evidence="3">CBM2 domain-containing protein</fullName>
    </recommendedName>
</protein>
<dbReference type="SUPFAM" id="SSF49384">
    <property type="entry name" value="Carbohydrate-binding domain"/>
    <property type="match status" value="1"/>
</dbReference>
<dbReference type="GO" id="GO:0004553">
    <property type="term" value="F:hydrolase activity, hydrolyzing O-glycosyl compounds"/>
    <property type="evidence" value="ECO:0007669"/>
    <property type="project" value="InterPro"/>
</dbReference>
<proteinExistence type="predicted"/>
<evidence type="ECO:0000259" key="3">
    <source>
        <dbReference type="PROSITE" id="PS51173"/>
    </source>
</evidence>
<dbReference type="InterPro" id="IPR001919">
    <property type="entry name" value="CBD2"/>
</dbReference>
<keyword evidence="2" id="KW-1133">Transmembrane helix</keyword>
<dbReference type="InterPro" id="IPR012291">
    <property type="entry name" value="CBM2_carb-bd_dom_sf"/>
</dbReference>
<dbReference type="RefSeq" id="WP_261961503.1">
    <property type="nucleotide sequence ID" value="NZ_BAAAXA010000001.1"/>
</dbReference>
<reference evidence="4" key="1">
    <citation type="journal article" date="2014" name="Int. J. Syst. Evol. Microbiol.">
        <title>Complete genome sequence of Corynebacterium casei LMG S-19264T (=DSM 44701T), isolated from a smear-ripened cheese.</title>
        <authorList>
            <consortium name="US DOE Joint Genome Institute (JGI-PGF)"/>
            <person name="Walter F."/>
            <person name="Albersmeier A."/>
            <person name="Kalinowski J."/>
            <person name="Ruckert C."/>
        </authorList>
    </citation>
    <scope>NUCLEOTIDE SEQUENCE</scope>
    <source>
        <strain evidence="4">VKM Ac-1321</strain>
    </source>
</reference>
<feature type="compositionally biased region" description="Polar residues" evidence="1">
    <location>
        <begin position="35"/>
        <end position="44"/>
    </location>
</feature>
<dbReference type="Pfam" id="PF00553">
    <property type="entry name" value="CBM_2"/>
    <property type="match status" value="1"/>
</dbReference>